<dbReference type="AlphaFoldDB" id="A0A0M8MYF7"/>
<feature type="compositionally biased region" description="Low complexity" evidence="1">
    <location>
        <begin position="909"/>
        <end position="923"/>
    </location>
</feature>
<accession>A0A0M8MYF7</accession>
<dbReference type="PANTHER" id="PTHR13239">
    <property type="entry name" value="PROTEIN REQUIRED FOR HYPHAL ANASTOMOSIS HAM-2"/>
    <property type="match status" value="1"/>
</dbReference>
<dbReference type="InterPro" id="IPR012486">
    <property type="entry name" value="Far11/STRP_N"/>
</dbReference>
<dbReference type="GeneID" id="28729273"/>
<name>A0A0M8MYF7_9BASI</name>
<dbReference type="SMART" id="SM01292">
    <property type="entry name" value="N1221"/>
    <property type="match status" value="1"/>
</dbReference>
<feature type="domain" description="Far11/STRP C-terminal" evidence="3">
    <location>
        <begin position="415"/>
        <end position="848"/>
    </location>
</feature>
<dbReference type="InterPro" id="IPR040185">
    <property type="entry name" value="Far11/STRP"/>
</dbReference>
<feature type="compositionally biased region" description="Polar residues" evidence="1">
    <location>
        <begin position="1"/>
        <end position="16"/>
    </location>
</feature>
<dbReference type="Pfam" id="PF07923">
    <property type="entry name" value="N1221"/>
    <property type="match status" value="1"/>
</dbReference>
<dbReference type="GO" id="GO:0007010">
    <property type="term" value="P:cytoskeleton organization"/>
    <property type="evidence" value="ECO:0007669"/>
    <property type="project" value="TreeGrafter"/>
</dbReference>
<dbReference type="Proteomes" id="UP000037751">
    <property type="component" value="Unassembled WGS sequence"/>
</dbReference>
<dbReference type="GO" id="GO:0005829">
    <property type="term" value="C:cytosol"/>
    <property type="evidence" value="ECO:0007669"/>
    <property type="project" value="TreeGrafter"/>
</dbReference>
<dbReference type="STRING" id="77020.A0A0M8MYF7"/>
<feature type="region of interest" description="Disordered" evidence="1">
    <location>
        <begin position="943"/>
        <end position="989"/>
    </location>
</feature>
<evidence type="ECO:0000259" key="3">
    <source>
        <dbReference type="SMART" id="SM01293"/>
    </source>
</evidence>
<feature type="region of interest" description="Disordered" evidence="1">
    <location>
        <begin position="810"/>
        <end position="841"/>
    </location>
</feature>
<evidence type="ECO:0000256" key="1">
    <source>
        <dbReference type="SAM" id="MobiDB-lite"/>
    </source>
</evidence>
<evidence type="ECO:0000259" key="2">
    <source>
        <dbReference type="SMART" id="SM01292"/>
    </source>
</evidence>
<dbReference type="RefSeq" id="XP_017993713.1">
    <property type="nucleotide sequence ID" value="XM_018137397.1"/>
</dbReference>
<evidence type="ECO:0008006" key="6">
    <source>
        <dbReference type="Google" id="ProtNLM"/>
    </source>
</evidence>
<organism evidence="4 5">
    <name type="scientific">Malassezia pachydermatis</name>
    <dbReference type="NCBI Taxonomy" id="77020"/>
    <lineage>
        <taxon>Eukaryota</taxon>
        <taxon>Fungi</taxon>
        <taxon>Dikarya</taxon>
        <taxon>Basidiomycota</taxon>
        <taxon>Ustilaginomycotina</taxon>
        <taxon>Malasseziomycetes</taxon>
        <taxon>Malasseziales</taxon>
        <taxon>Malasseziaceae</taxon>
        <taxon>Malassezia</taxon>
    </lineage>
</organism>
<feature type="domain" description="Far11/STRP N-terminal" evidence="2">
    <location>
        <begin position="35"/>
        <end position="335"/>
    </location>
</feature>
<comment type="caution">
    <text evidence="4">The sequence shown here is derived from an EMBL/GenBank/DDBJ whole genome shotgun (WGS) entry which is preliminary data.</text>
</comment>
<dbReference type="Pfam" id="PF11882">
    <property type="entry name" value="DUF3402"/>
    <property type="match status" value="1"/>
</dbReference>
<reference evidence="4 5" key="1">
    <citation type="submission" date="2015-07" db="EMBL/GenBank/DDBJ databases">
        <title>Draft Genome Sequence of Malassezia furfur CBS1878 and Malassezia pachydermatis CBS1879.</title>
        <authorList>
            <person name="Triana S."/>
            <person name="Ohm R."/>
            <person name="Gonzalez A."/>
            <person name="DeCock H."/>
            <person name="Restrepo S."/>
            <person name="Celis A."/>
        </authorList>
    </citation>
    <scope>NUCLEOTIDE SEQUENCE [LARGE SCALE GENOMIC DNA]</scope>
    <source>
        <strain evidence="4 5">CBS 1879</strain>
    </source>
</reference>
<evidence type="ECO:0000313" key="5">
    <source>
        <dbReference type="Proteomes" id="UP000037751"/>
    </source>
</evidence>
<feature type="region of interest" description="Disordered" evidence="1">
    <location>
        <begin position="1"/>
        <end position="37"/>
    </location>
</feature>
<gene>
    <name evidence="4" type="ORF">Malapachy_2913</name>
</gene>
<dbReference type="InterPro" id="IPR021819">
    <property type="entry name" value="Far11/STRP_C"/>
</dbReference>
<dbReference type="OrthoDB" id="18234at2759"/>
<protein>
    <recommendedName>
        <fullName evidence="6">N1221-domain-containing protein</fullName>
    </recommendedName>
</protein>
<dbReference type="PANTHER" id="PTHR13239:SF4">
    <property type="entry name" value="AT25231P"/>
    <property type="match status" value="1"/>
</dbReference>
<feature type="region of interest" description="Disordered" evidence="1">
    <location>
        <begin position="892"/>
        <end position="930"/>
    </location>
</feature>
<dbReference type="EMBL" id="LGAV01000001">
    <property type="protein sequence ID" value="KOS16081.1"/>
    <property type="molecule type" value="Genomic_DNA"/>
</dbReference>
<evidence type="ECO:0000313" key="4">
    <source>
        <dbReference type="EMBL" id="KOS16081.1"/>
    </source>
</evidence>
<dbReference type="SMART" id="SM01293">
    <property type="entry name" value="DUF3402"/>
    <property type="match status" value="1"/>
</dbReference>
<proteinExistence type="predicted"/>
<keyword evidence="5" id="KW-1185">Reference proteome</keyword>
<feature type="compositionally biased region" description="Pro residues" evidence="1">
    <location>
        <begin position="951"/>
        <end position="961"/>
    </location>
</feature>
<dbReference type="VEuPathDB" id="FungiDB:Malapachy_2913"/>
<sequence>MDQPQNAAAGTETRTSPAPKKKPGTGGSIADGDPSPSLAFSIEDDTDVLENELEEFYAYVEAPSIIENRVHWEQWAQSKWSSLGMDSNIGAWVSLDSRARRHILQRLLSSLDLEDRDARISASLALLYHLQGSFGETQSEADQVHWIRENTKMVLDLQGLEDIYVAFKRACWRHDWLSGLPDSIPAQSSDHGDTFVMTAQDKAEYLDEINMEVTMHLSQLYMITEMHRGDVDLADTLMTLDPPMPIYLFELVANLREKSIKGFPVKKLVLLLWKALLAVLGGTEDIARCKALVRRREGLAPRSALSRQSVVTPNDVLQFRQEWMAKYPALIDAEDQQELVPGERLASTTQPLPVNGKDASSSHLLPSMLDEERLAAAKAAAAPPLKVGRQKFQTDQSRPYVLPFASGVSRGSAMPLSMQEAISLYQSHMYVDTGLWQMWCVRQELMDDLYGTHDPTAPTLQSELAAMTLSDSTERTPAPQREDMEDEQRLKRIELLYRSTLPSLQSAVIVLLKLMLATTTSSGTSSAFMRATADGALPEQAPSPTLEDVDVVRHREIMNKGISAVLLLCLRWFRVNHMLQFEYLSQILLDSNVLLLILKLFGLHEVGHSIRSRCEAYPFGLFEYCRLVGHSGSQETPQSVLDRTHLRIGDVWPEYPDDPARLRHVPANAPLSQAFSWRNMASAWCLTRILYLVCRHKVHRILLLVQYKSSAILKRTLKVPQPDLELYVLKLLKIQIPYCGRKWRQSNMRIITQIYLRCRPSLRDDWPGGGDVESEVETSLADEQTLRTLIQYYNQTRYHFQPPVLQQQTLSAADDTDGAKHGSGAHAPHQPTAPSHAEADRDAFEREAFPARRTSSVASTPGRYIASVPTDGYLDAYEDMLQELFANVPLESLTAPTPTHPDATSMLPTSSSTAASTSSSSTTDAGQNDWEHLSPREMTYLSRSPRLAPSVPSPTRSPSPAPSARRRSSTVAAPPTSETSASTKTRRHMRNVSFSLLSTSSPALAYHRRVNSSPGMQRPPLHWSMKDLVEDAISSEQGDNVPAPEPDILIPDVPLPSPKPGGIDEVEHIFGA</sequence>